<organism evidence="1 2">
    <name type="scientific">Gigaspora margarita</name>
    <dbReference type="NCBI Taxonomy" id="4874"/>
    <lineage>
        <taxon>Eukaryota</taxon>
        <taxon>Fungi</taxon>
        <taxon>Fungi incertae sedis</taxon>
        <taxon>Mucoromycota</taxon>
        <taxon>Glomeromycotina</taxon>
        <taxon>Glomeromycetes</taxon>
        <taxon>Diversisporales</taxon>
        <taxon>Gigasporaceae</taxon>
        <taxon>Gigaspora</taxon>
    </lineage>
</organism>
<sequence length="83" mass="9775">ALLKLLEKISEVFVWIFGYDWFVWIHKNFIKYCIDPCKNRDGSCCCGARSTKNIININIYQDSPPPYSLNENRLQIPENIHNI</sequence>
<name>A0ABN7WZ65_GIGMA</name>
<feature type="non-terminal residue" evidence="1">
    <location>
        <position position="1"/>
    </location>
</feature>
<gene>
    <name evidence="1" type="ORF">GMARGA_LOCUS36928</name>
</gene>
<protein>
    <submittedName>
        <fullName evidence="1">20684_t:CDS:1</fullName>
    </submittedName>
</protein>
<dbReference type="EMBL" id="CAJVQB010074839">
    <property type="protein sequence ID" value="CAG8844148.1"/>
    <property type="molecule type" value="Genomic_DNA"/>
</dbReference>
<dbReference type="Proteomes" id="UP000789901">
    <property type="component" value="Unassembled WGS sequence"/>
</dbReference>
<accession>A0ABN7WZ65</accession>
<evidence type="ECO:0000313" key="1">
    <source>
        <dbReference type="EMBL" id="CAG8844148.1"/>
    </source>
</evidence>
<evidence type="ECO:0000313" key="2">
    <source>
        <dbReference type="Proteomes" id="UP000789901"/>
    </source>
</evidence>
<proteinExistence type="predicted"/>
<reference evidence="1 2" key="1">
    <citation type="submission" date="2021-06" db="EMBL/GenBank/DDBJ databases">
        <authorList>
            <person name="Kallberg Y."/>
            <person name="Tangrot J."/>
            <person name="Rosling A."/>
        </authorList>
    </citation>
    <scope>NUCLEOTIDE SEQUENCE [LARGE SCALE GENOMIC DNA]</scope>
    <source>
        <strain evidence="1 2">120-4 pot B 10/14</strain>
    </source>
</reference>
<keyword evidence="2" id="KW-1185">Reference proteome</keyword>
<comment type="caution">
    <text evidence="1">The sequence shown here is derived from an EMBL/GenBank/DDBJ whole genome shotgun (WGS) entry which is preliminary data.</text>
</comment>